<dbReference type="SUPFAM" id="SSF46785">
    <property type="entry name" value="Winged helix' DNA-binding domain"/>
    <property type="match status" value="1"/>
</dbReference>
<evidence type="ECO:0000256" key="1">
    <source>
        <dbReference type="ARBA" id="ARBA00004496"/>
    </source>
</evidence>
<dbReference type="Pfam" id="PF02742">
    <property type="entry name" value="Fe_dep_repr_C"/>
    <property type="match status" value="1"/>
</dbReference>
<dbReference type="GO" id="GO:0005737">
    <property type="term" value="C:cytoplasm"/>
    <property type="evidence" value="ECO:0007669"/>
    <property type="project" value="UniProtKB-SubCell"/>
</dbReference>
<feature type="domain" description="HTH dtxR-type" evidence="15">
    <location>
        <begin position="17"/>
        <end position="78"/>
    </location>
</feature>
<keyword evidence="9" id="KW-0238">DNA-binding</keyword>
<evidence type="ECO:0000256" key="12">
    <source>
        <dbReference type="ARBA" id="ARBA00023211"/>
    </source>
</evidence>
<dbReference type="eggNOG" id="COG1918">
    <property type="taxonomic scope" value="Bacteria"/>
</dbReference>
<dbReference type="SUPFAM" id="SSF50037">
    <property type="entry name" value="C-terminal domain of transcriptional repressors"/>
    <property type="match status" value="1"/>
</dbReference>
<accession>F2NC58</accession>
<keyword evidence="17" id="KW-1185">Reference proteome</keyword>
<keyword evidence="5" id="KW-0963">Cytoplasm</keyword>
<dbReference type="InterPro" id="IPR022687">
    <property type="entry name" value="HTH_DTXR"/>
</dbReference>
<evidence type="ECO:0000313" key="17">
    <source>
        <dbReference type="Proteomes" id="UP000000483"/>
    </source>
</evidence>
<comment type="similarity">
    <text evidence="2">Belongs to the DtxR/MntR family.</text>
</comment>
<dbReference type="SMART" id="SM00529">
    <property type="entry name" value="HTH_DTXR"/>
    <property type="match status" value="1"/>
</dbReference>
<dbReference type="GO" id="GO:0003700">
    <property type="term" value="F:DNA-binding transcription factor activity"/>
    <property type="evidence" value="ECO:0007669"/>
    <property type="project" value="InterPro"/>
</dbReference>
<dbReference type="Gene3D" id="2.30.30.90">
    <property type="match status" value="1"/>
</dbReference>
<keyword evidence="6" id="KW-0678">Repressor</keyword>
<dbReference type="STRING" id="880072.Desac_0986"/>
<dbReference type="InterPro" id="IPR036388">
    <property type="entry name" value="WH-like_DNA-bd_sf"/>
</dbReference>
<evidence type="ECO:0000256" key="5">
    <source>
        <dbReference type="ARBA" id="ARBA00022490"/>
    </source>
</evidence>
<evidence type="ECO:0000256" key="10">
    <source>
        <dbReference type="ARBA" id="ARBA00023159"/>
    </source>
</evidence>
<dbReference type="OrthoDB" id="9791355at2"/>
<dbReference type="SMART" id="SM00899">
    <property type="entry name" value="FeoA"/>
    <property type="match status" value="1"/>
</dbReference>
<evidence type="ECO:0000256" key="7">
    <source>
        <dbReference type="ARBA" id="ARBA00023004"/>
    </source>
</evidence>
<sequence>MKDFPDEDKLTTGETSLNARMEDYLEAIYHLERENQVARVKDIAGYLNLHKSTVSGALKTLAERRLINYTPYGLITLTPEGIILAKGVVRCHEVLQGFFVKILGIDQKIAEEAAYLMERAIPGVIVDRLIQFGEFLDICPRSGREWLQDFQRFCQDAAQRRQCEQCIFQCLENFEERQQQEKPRTLLLHELKPGEKGIILSVDTSSSPGQRVQELGFIPGIVAEVERLGPYGDPVEVKVLGYHFSLRREEAVAITVELP</sequence>
<dbReference type="GO" id="GO:0046983">
    <property type="term" value="F:protein dimerization activity"/>
    <property type="evidence" value="ECO:0007669"/>
    <property type="project" value="InterPro"/>
</dbReference>
<dbReference type="PANTHER" id="PTHR33238:SF11">
    <property type="entry name" value="TRANSCRIPTIONAL REGULATOR MNTR"/>
    <property type="match status" value="1"/>
</dbReference>
<evidence type="ECO:0000256" key="2">
    <source>
        <dbReference type="ARBA" id="ARBA00007871"/>
    </source>
</evidence>
<dbReference type="InterPro" id="IPR036390">
    <property type="entry name" value="WH_DNA-bd_sf"/>
</dbReference>
<keyword evidence="12" id="KW-0464">Manganese</keyword>
<gene>
    <name evidence="16" type="ordered locus">Desac_0986</name>
</gene>
<keyword evidence="11" id="KW-0804">Transcription</keyword>
<dbReference type="PANTHER" id="PTHR33238">
    <property type="entry name" value="IRON (METAL) DEPENDENT REPRESSOR, DTXR FAMILY"/>
    <property type="match status" value="1"/>
</dbReference>
<evidence type="ECO:0000313" key="16">
    <source>
        <dbReference type="EMBL" id="AEB08853.1"/>
    </source>
</evidence>
<comment type="subcellular location">
    <subcellularLocation>
        <location evidence="1">Cytoplasm</location>
    </subcellularLocation>
</comment>
<keyword evidence="7" id="KW-0408">Iron</keyword>
<evidence type="ECO:0000259" key="15">
    <source>
        <dbReference type="PROSITE" id="PS50944"/>
    </source>
</evidence>
<proteinExistence type="inferred from homology"/>
<evidence type="ECO:0000256" key="9">
    <source>
        <dbReference type="ARBA" id="ARBA00023125"/>
    </source>
</evidence>
<dbReference type="InterPro" id="IPR050536">
    <property type="entry name" value="DtxR_MntR_Metal-Reg"/>
</dbReference>
<dbReference type="InterPro" id="IPR038157">
    <property type="entry name" value="FeoA_core_dom"/>
</dbReference>
<dbReference type="SUPFAM" id="SSF47979">
    <property type="entry name" value="Iron-dependent repressor protein, dimerization domain"/>
    <property type="match status" value="1"/>
</dbReference>
<reference evidence="17" key="2">
    <citation type="submission" date="2011-03" db="EMBL/GenBank/DDBJ databases">
        <title>The complete genome of Desulfobacca acetoxidans DSM 11109.</title>
        <authorList>
            <consortium name="US DOE Joint Genome Institute (JGI-PGF)"/>
            <person name="Lucas S."/>
            <person name="Copeland A."/>
            <person name="Lapidus A."/>
            <person name="Bruce D."/>
            <person name="Goodwin L."/>
            <person name="Pitluck S."/>
            <person name="Peters L."/>
            <person name="Kyrpides N."/>
            <person name="Mavromatis K."/>
            <person name="Ivanova N."/>
            <person name="Ovchinnikova G."/>
            <person name="Teshima H."/>
            <person name="Detter J.C."/>
            <person name="Han C."/>
            <person name="Land M."/>
            <person name="Hauser L."/>
            <person name="Markowitz V."/>
            <person name="Cheng J.-F."/>
            <person name="Hugenholtz P."/>
            <person name="Woyke T."/>
            <person name="Wu D."/>
            <person name="Spring S."/>
            <person name="Schueler E."/>
            <person name="Brambilla E."/>
            <person name="Klenk H.-P."/>
            <person name="Eisen J.A."/>
        </authorList>
    </citation>
    <scope>NUCLEOTIDE SEQUENCE [LARGE SCALE GENOMIC DNA]</scope>
    <source>
        <strain evidence="17">ATCC 700848 / DSM 11109 / ASRB2</strain>
    </source>
</reference>
<evidence type="ECO:0000256" key="8">
    <source>
        <dbReference type="ARBA" id="ARBA00023015"/>
    </source>
</evidence>
<evidence type="ECO:0000256" key="3">
    <source>
        <dbReference type="ARBA" id="ARBA00011738"/>
    </source>
</evidence>
<dbReference type="Gene3D" id="1.10.10.10">
    <property type="entry name" value="Winged helix-like DNA-binding domain superfamily/Winged helix DNA-binding domain"/>
    <property type="match status" value="1"/>
</dbReference>
<reference evidence="16 17" key="1">
    <citation type="journal article" date="2011" name="Stand. Genomic Sci.">
        <title>Complete genome sequence of the acetate-degrading sulfate reducer Desulfobacca acetoxidans type strain (ASRB2).</title>
        <authorList>
            <person name="Goker M."/>
            <person name="Teshima H."/>
            <person name="Lapidus A."/>
            <person name="Nolan M."/>
            <person name="Lucas S."/>
            <person name="Hammon N."/>
            <person name="Deshpande S."/>
            <person name="Cheng J.F."/>
            <person name="Tapia R."/>
            <person name="Han C."/>
            <person name="Goodwin L."/>
            <person name="Pitluck S."/>
            <person name="Huntemann M."/>
            <person name="Liolios K."/>
            <person name="Ivanova N."/>
            <person name="Pagani I."/>
            <person name="Mavromatis K."/>
            <person name="Ovchinikova G."/>
            <person name="Pati A."/>
            <person name="Chen A."/>
            <person name="Palaniappan K."/>
            <person name="Land M."/>
            <person name="Hauser L."/>
            <person name="Brambilla E.M."/>
            <person name="Rohde M."/>
            <person name="Spring S."/>
            <person name="Detter J.C."/>
            <person name="Woyke T."/>
            <person name="Bristow J."/>
            <person name="Eisen J.A."/>
            <person name="Markowitz V."/>
            <person name="Hugenholtz P."/>
            <person name="Kyrpides N.C."/>
            <person name="Klenk H.P."/>
        </authorList>
    </citation>
    <scope>NUCLEOTIDE SEQUENCE [LARGE SCALE GENOMIC DNA]</scope>
    <source>
        <strain evidence="17">ATCC 700848 / DSM 11109 / ASRB2</strain>
    </source>
</reference>
<evidence type="ECO:0000256" key="13">
    <source>
        <dbReference type="ARBA" id="ARBA00025185"/>
    </source>
</evidence>
<dbReference type="EMBL" id="CP002629">
    <property type="protein sequence ID" value="AEB08853.1"/>
    <property type="molecule type" value="Genomic_DNA"/>
</dbReference>
<dbReference type="Pfam" id="PF01325">
    <property type="entry name" value="Fe_dep_repress"/>
    <property type="match status" value="1"/>
</dbReference>
<dbReference type="Pfam" id="PF04023">
    <property type="entry name" value="FeoA"/>
    <property type="match status" value="1"/>
</dbReference>
<evidence type="ECO:0000256" key="11">
    <source>
        <dbReference type="ARBA" id="ARBA00023163"/>
    </source>
</evidence>
<evidence type="ECO:0000256" key="4">
    <source>
        <dbReference type="ARBA" id="ARBA00022386"/>
    </source>
</evidence>
<dbReference type="InterPro" id="IPR022689">
    <property type="entry name" value="Iron_dep_repressor"/>
</dbReference>
<dbReference type="Gene3D" id="1.10.60.10">
    <property type="entry name" value="Iron dependent repressor, metal binding and dimerisation domain"/>
    <property type="match status" value="1"/>
</dbReference>
<comment type="function">
    <text evidence="13">In the presence of manganese, represses expression of mntH and mntS. Up-regulates expression of mntP.</text>
</comment>
<dbReference type="RefSeq" id="WP_013705966.1">
    <property type="nucleotide sequence ID" value="NC_015388.1"/>
</dbReference>
<dbReference type="InterPro" id="IPR007167">
    <property type="entry name" value="Fe-transptr_FeoA-like"/>
</dbReference>
<dbReference type="InterPro" id="IPR001367">
    <property type="entry name" value="Fe_dep_repressor"/>
</dbReference>
<name>F2NC58_DESAR</name>
<keyword evidence="8" id="KW-0805">Transcription regulation</keyword>
<dbReference type="InterPro" id="IPR036421">
    <property type="entry name" value="Fe_dep_repressor_sf"/>
</dbReference>
<dbReference type="PROSITE" id="PS50944">
    <property type="entry name" value="HTH_DTXR"/>
    <property type="match status" value="1"/>
</dbReference>
<dbReference type="GO" id="GO:0003677">
    <property type="term" value="F:DNA binding"/>
    <property type="evidence" value="ECO:0007669"/>
    <property type="project" value="UniProtKB-KW"/>
</dbReference>
<dbReference type="eggNOG" id="COG1321">
    <property type="taxonomic scope" value="Bacteria"/>
</dbReference>
<dbReference type="AlphaFoldDB" id="F2NC58"/>
<comment type="subunit">
    <text evidence="3">Homodimer.</text>
</comment>
<evidence type="ECO:0000256" key="14">
    <source>
        <dbReference type="ARBA" id="ARBA00032593"/>
    </source>
</evidence>
<dbReference type="KEGG" id="dao:Desac_0986"/>
<dbReference type="InterPro" id="IPR008988">
    <property type="entry name" value="Transcriptional_repressor_C"/>
</dbReference>
<evidence type="ECO:0000256" key="6">
    <source>
        <dbReference type="ARBA" id="ARBA00022491"/>
    </source>
</evidence>
<dbReference type="HOGENOM" id="CLU_069532_0_1_7"/>
<dbReference type="Proteomes" id="UP000000483">
    <property type="component" value="Chromosome"/>
</dbReference>
<dbReference type="GO" id="GO:0046914">
    <property type="term" value="F:transition metal ion binding"/>
    <property type="evidence" value="ECO:0007669"/>
    <property type="project" value="InterPro"/>
</dbReference>
<keyword evidence="10" id="KW-0010">Activator</keyword>
<organism evidence="16 17">
    <name type="scientific">Desulfobacca acetoxidans (strain ATCC 700848 / DSM 11109 / ASRB2)</name>
    <dbReference type="NCBI Taxonomy" id="880072"/>
    <lineage>
        <taxon>Bacteria</taxon>
        <taxon>Pseudomonadati</taxon>
        <taxon>Thermodesulfobacteriota</taxon>
        <taxon>Desulfobaccia</taxon>
        <taxon>Desulfobaccales</taxon>
        <taxon>Desulfobaccaceae</taxon>
        <taxon>Desulfobacca</taxon>
    </lineage>
</organism>
<protein>
    <recommendedName>
        <fullName evidence="4">Transcriptional regulator MntR</fullName>
    </recommendedName>
    <alternativeName>
        <fullName evidence="14">Manganese transport regulator</fullName>
    </alternativeName>
</protein>